<sequence>MKPRHLVAGAALAAAALGLAPAVASAQDPEFPRNGVIPPGTYHVIRHPSNVIGSPLENCDLQVFVDGRTVVLVCPTFSRAGLQRPVGTDETYVSFDFVPIGLDLRDIDPRQGHWIGTINIADTPLAAPYPLAGVTLQRR</sequence>
<feature type="signal peptide" evidence="1">
    <location>
        <begin position="1"/>
        <end position="26"/>
    </location>
</feature>
<dbReference type="Proteomes" id="UP000290439">
    <property type="component" value="Chromosome"/>
</dbReference>
<dbReference type="EMBL" id="LR215973">
    <property type="protein sequence ID" value="VFA96482.1"/>
    <property type="molecule type" value="Genomic_DNA"/>
</dbReference>
<organism evidence="2 3">
    <name type="scientific">Nocardia cyriacigeorgica</name>
    <dbReference type="NCBI Taxonomy" id="135487"/>
    <lineage>
        <taxon>Bacteria</taxon>
        <taxon>Bacillati</taxon>
        <taxon>Actinomycetota</taxon>
        <taxon>Actinomycetes</taxon>
        <taxon>Mycobacteriales</taxon>
        <taxon>Nocardiaceae</taxon>
        <taxon>Nocardia</taxon>
    </lineage>
</organism>
<feature type="chain" id="PRO_5020553826" evidence="1">
    <location>
        <begin position="27"/>
        <end position="139"/>
    </location>
</feature>
<keyword evidence="1" id="KW-0732">Signal</keyword>
<proteinExistence type="predicted"/>
<protein>
    <submittedName>
        <fullName evidence="2">Uncharacterized protein</fullName>
    </submittedName>
</protein>
<accession>A0A4U8VTB3</accession>
<dbReference type="RefSeq" id="WP_130915635.1">
    <property type="nucleotide sequence ID" value="NZ_LR215973.1"/>
</dbReference>
<evidence type="ECO:0000313" key="3">
    <source>
        <dbReference type="Proteomes" id="UP000290439"/>
    </source>
</evidence>
<dbReference type="AlphaFoldDB" id="A0A4U8VTB3"/>
<reference evidence="2 3" key="1">
    <citation type="submission" date="2019-02" db="EMBL/GenBank/DDBJ databases">
        <authorList>
            <consortium name="Pathogen Informatics"/>
        </authorList>
    </citation>
    <scope>NUCLEOTIDE SEQUENCE [LARGE SCALE GENOMIC DNA]</scope>
    <source>
        <strain evidence="2 3">3012STDY6756504</strain>
    </source>
</reference>
<gene>
    <name evidence="2" type="ORF">NCTC10797_00232</name>
</gene>
<name>A0A4U8VTB3_9NOCA</name>
<evidence type="ECO:0000256" key="1">
    <source>
        <dbReference type="SAM" id="SignalP"/>
    </source>
</evidence>
<evidence type="ECO:0000313" key="2">
    <source>
        <dbReference type="EMBL" id="VFA96482.1"/>
    </source>
</evidence>